<reference evidence="2" key="2">
    <citation type="journal article" date="2022" name="Hortic Res">
        <title>The genome of Dioscorea zingiberensis sheds light on the biosynthesis, origin and evolution of the medicinally important diosgenin saponins.</title>
        <authorList>
            <person name="Li Y."/>
            <person name="Tan C."/>
            <person name="Li Z."/>
            <person name="Guo J."/>
            <person name="Li S."/>
            <person name="Chen X."/>
            <person name="Wang C."/>
            <person name="Dai X."/>
            <person name="Yang H."/>
            <person name="Song W."/>
            <person name="Hou L."/>
            <person name="Xu J."/>
            <person name="Tong Z."/>
            <person name="Xu A."/>
            <person name="Yuan X."/>
            <person name="Wang W."/>
            <person name="Yang Q."/>
            <person name="Chen L."/>
            <person name="Sun Z."/>
            <person name="Wang K."/>
            <person name="Pan B."/>
            <person name="Chen J."/>
            <person name="Bao Y."/>
            <person name="Liu F."/>
            <person name="Qi X."/>
            <person name="Gang D.R."/>
            <person name="Wen J."/>
            <person name="Li J."/>
        </authorList>
    </citation>
    <scope>NUCLEOTIDE SEQUENCE</scope>
    <source>
        <strain evidence="2">Dzin_1.0</strain>
    </source>
</reference>
<evidence type="ECO:0000313" key="3">
    <source>
        <dbReference type="Proteomes" id="UP001085076"/>
    </source>
</evidence>
<accession>A0A9D5D2W0</accession>
<reference evidence="2" key="1">
    <citation type="submission" date="2021-03" db="EMBL/GenBank/DDBJ databases">
        <authorList>
            <person name="Li Z."/>
            <person name="Yang C."/>
        </authorList>
    </citation>
    <scope>NUCLEOTIDE SEQUENCE</scope>
    <source>
        <strain evidence="2">Dzin_1.0</strain>
        <tissue evidence="2">Leaf</tissue>
    </source>
</reference>
<evidence type="ECO:0000313" key="2">
    <source>
        <dbReference type="EMBL" id="KAJ0984396.1"/>
    </source>
</evidence>
<keyword evidence="3" id="KW-1185">Reference proteome</keyword>
<feature type="region of interest" description="Disordered" evidence="1">
    <location>
        <begin position="113"/>
        <end position="136"/>
    </location>
</feature>
<protein>
    <submittedName>
        <fullName evidence="2">Uncharacterized protein</fullName>
    </submittedName>
</protein>
<feature type="compositionally biased region" description="Basic residues" evidence="1">
    <location>
        <begin position="114"/>
        <end position="126"/>
    </location>
</feature>
<feature type="compositionally biased region" description="Acidic residues" evidence="1">
    <location>
        <begin position="156"/>
        <end position="165"/>
    </location>
</feature>
<dbReference type="AlphaFoldDB" id="A0A9D5D2W0"/>
<dbReference type="PANTHER" id="PTHR31903">
    <property type="entry name" value="F12F1.11-RELATED"/>
    <property type="match status" value="1"/>
</dbReference>
<dbReference type="EMBL" id="JAGGNH010000001">
    <property type="protein sequence ID" value="KAJ0984396.1"/>
    <property type="molecule type" value="Genomic_DNA"/>
</dbReference>
<dbReference type="PANTHER" id="PTHR31903:SF6">
    <property type="entry name" value="F12F1.11-RELATED"/>
    <property type="match status" value="1"/>
</dbReference>
<name>A0A9D5D2W0_9LILI</name>
<gene>
    <name evidence="2" type="ORF">J5N97_002752</name>
</gene>
<dbReference type="Proteomes" id="UP001085076">
    <property type="component" value="Miscellaneous, Linkage group lg01"/>
</dbReference>
<sequence>MKRVHKTKPGGRVHPSPAYPSMAALPAAVLALVAVLTPEEREVLAYLISGDGGGSGDKGKRRARRQHEPELGCDCFGCYKSFWARWDASPNRHLIHRILDAFEEKLQDEGKGFQIRRGRRSRRRNGRGAAVSEDPEAVEKVMMKSLESSDGHVADLDDDDDDGDDGGGGGGGGDDENGGCGGGESKSSVLRFHHYFGNNFTEYPPLNAKLMSIQEEVK</sequence>
<proteinExistence type="predicted"/>
<dbReference type="OrthoDB" id="1937859at2759"/>
<feature type="compositionally biased region" description="Gly residues" evidence="1">
    <location>
        <begin position="166"/>
        <end position="184"/>
    </location>
</feature>
<evidence type="ECO:0000256" key="1">
    <source>
        <dbReference type="SAM" id="MobiDB-lite"/>
    </source>
</evidence>
<comment type="caution">
    <text evidence="2">The sequence shown here is derived from an EMBL/GenBank/DDBJ whole genome shotgun (WGS) entry which is preliminary data.</text>
</comment>
<organism evidence="2 3">
    <name type="scientific">Dioscorea zingiberensis</name>
    <dbReference type="NCBI Taxonomy" id="325984"/>
    <lineage>
        <taxon>Eukaryota</taxon>
        <taxon>Viridiplantae</taxon>
        <taxon>Streptophyta</taxon>
        <taxon>Embryophyta</taxon>
        <taxon>Tracheophyta</taxon>
        <taxon>Spermatophyta</taxon>
        <taxon>Magnoliopsida</taxon>
        <taxon>Liliopsida</taxon>
        <taxon>Dioscoreales</taxon>
        <taxon>Dioscoreaceae</taxon>
        <taxon>Dioscorea</taxon>
    </lineage>
</organism>
<feature type="region of interest" description="Disordered" evidence="1">
    <location>
        <begin position="150"/>
        <end position="185"/>
    </location>
</feature>